<sequence length="180" mass="19715">MQNSYNCSRIKKLKVKILPQNFGKLIPNGRVLVSPSSGDTLISKKNANGLTLSNEVEDDSLCASGLSGSSTRLRSSTLTNDAEEKDLEGRDSQMVHHNQPALVTVYKDLKHSKRSDSVYAIPQAVIEIPLPIPVQTAIDSYKFVGGKKPDGSIFVIADLNAYQNSYTVKKSDMKVTFVEI</sequence>
<keyword evidence="2" id="KW-1185">Reference proteome</keyword>
<evidence type="ECO:0000313" key="2">
    <source>
        <dbReference type="Proteomes" id="UP000000305"/>
    </source>
</evidence>
<dbReference type="EMBL" id="GL732542">
    <property type="protein sequence ID" value="EFX81855.1"/>
    <property type="molecule type" value="Genomic_DNA"/>
</dbReference>
<gene>
    <name evidence="1" type="ORF">DAPPUDRAFT_102055</name>
</gene>
<proteinExistence type="predicted"/>
<name>E9GF81_DAPPU</name>
<evidence type="ECO:0000313" key="1">
    <source>
        <dbReference type="EMBL" id="EFX81855.1"/>
    </source>
</evidence>
<dbReference type="InParanoid" id="E9GF81"/>
<dbReference type="OrthoDB" id="6373205at2759"/>
<dbReference type="Proteomes" id="UP000000305">
    <property type="component" value="Unassembled WGS sequence"/>
</dbReference>
<dbReference type="HOGENOM" id="CLU_1497733_0_0_1"/>
<dbReference type="KEGG" id="dpx:DAPPUDRAFT_102055"/>
<protein>
    <submittedName>
        <fullName evidence="1">Uncharacterized protein</fullName>
    </submittedName>
</protein>
<accession>E9GF81</accession>
<organism evidence="1 2">
    <name type="scientific">Daphnia pulex</name>
    <name type="common">Water flea</name>
    <dbReference type="NCBI Taxonomy" id="6669"/>
    <lineage>
        <taxon>Eukaryota</taxon>
        <taxon>Metazoa</taxon>
        <taxon>Ecdysozoa</taxon>
        <taxon>Arthropoda</taxon>
        <taxon>Crustacea</taxon>
        <taxon>Branchiopoda</taxon>
        <taxon>Diplostraca</taxon>
        <taxon>Cladocera</taxon>
        <taxon>Anomopoda</taxon>
        <taxon>Daphniidae</taxon>
        <taxon>Daphnia</taxon>
    </lineage>
</organism>
<dbReference type="AlphaFoldDB" id="E9GF81"/>
<reference evidence="1 2" key="1">
    <citation type="journal article" date="2011" name="Science">
        <title>The ecoresponsive genome of Daphnia pulex.</title>
        <authorList>
            <person name="Colbourne J.K."/>
            <person name="Pfrender M.E."/>
            <person name="Gilbert D."/>
            <person name="Thomas W.K."/>
            <person name="Tucker A."/>
            <person name="Oakley T.H."/>
            <person name="Tokishita S."/>
            <person name="Aerts A."/>
            <person name="Arnold G.J."/>
            <person name="Basu M.K."/>
            <person name="Bauer D.J."/>
            <person name="Caceres C.E."/>
            <person name="Carmel L."/>
            <person name="Casola C."/>
            <person name="Choi J.H."/>
            <person name="Detter J.C."/>
            <person name="Dong Q."/>
            <person name="Dusheyko S."/>
            <person name="Eads B.D."/>
            <person name="Frohlich T."/>
            <person name="Geiler-Samerotte K.A."/>
            <person name="Gerlach D."/>
            <person name="Hatcher P."/>
            <person name="Jogdeo S."/>
            <person name="Krijgsveld J."/>
            <person name="Kriventseva E.V."/>
            <person name="Kultz D."/>
            <person name="Laforsch C."/>
            <person name="Lindquist E."/>
            <person name="Lopez J."/>
            <person name="Manak J.R."/>
            <person name="Muller J."/>
            <person name="Pangilinan J."/>
            <person name="Patwardhan R.P."/>
            <person name="Pitluck S."/>
            <person name="Pritham E.J."/>
            <person name="Rechtsteiner A."/>
            <person name="Rho M."/>
            <person name="Rogozin I.B."/>
            <person name="Sakarya O."/>
            <person name="Salamov A."/>
            <person name="Schaack S."/>
            <person name="Shapiro H."/>
            <person name="Shiga Y."/>
            <person name="Skalitzky C."/>
            <person name="Smith Z."/>
            <person name="Souvorov A."/>
            <person name="Sung W."/>
            <person name="Tang Z."/>
            <person name="Tsuchiya D."/>
            <person name="Tu H."/>
            <person name="Vos H."/>
            <person name="Wang M."/>
            <person name="Wolf Y.I."/>
            <person name="Yamagata H."/>
            <person name="Yamada T."/>
            <person name="Ye Y."/>
            <person name="Shaw J.R."/>
            <person name="Andrews J."/>
            <person name="Crease T.J."/>
            <person name="Tang H."/>
            <person name="Lucas S.M."/>
            <person name="Robertson H.M."/>
            <person name="Bork P."/>
            <person name="Koonin E.V."/>
            <person name="Zdobnov E.M."/>
            <person name="Grigoriev I.V."/>
            <person name="Lynch M."/>
            <person name="Boore J.L."/>
        </authorList>
    </citation>
    <scope>NUCLEOTIDE SEQUENCE [LARGE SCALE GENOMIC DNA]</scope>
</reference>